<evidence type="ECO:0000313" key="2">
    <source>
        <dbReference type="Proteomes" id="UP000825729"/>
    </source>
</evidence>
<organism evidence="1 2">
    <name type="scientific">Aristolochia fimbriata</name>
    <name type="common">White veined hardy Dutchman's pipe vine</name>
    <dbReference type="NCBI Taxonomy" id="158543"/>
    <lineage>
        <taxon>Eukaryota</taxon>
        <taxon>Viridiplantae</taxon>
        <taxon>Streptophyta</taxon>
        <taxon>Embryophyta</taxon>
        <taxon>Tracheophyta</taxon>
        <taxon>Spermatophyta</taxon>
        <taxon>Magnoliopsida</taxon>
        <taxon>Magnoliidae</taxon>
        <taxon>Piperales</taxon>
        <taxon>Aristolochiaceae</taxon>
        <taxon>Aristolochia</taxon>
    </lineage>
</organism>
<accession>A0AAV7EXL4</accession>
<gene>
    <name evidence="1" type="ORF">H6P81_006120</name>
</gene>
<dbReference type="AlphaFoldDB" id="A0AAV7EXL4"/>
<protein>
    <submittedName>
        <fullName evidence="1">Uncharacterized protein</fullName>
    </submittedName>
</protein>
<dbReference type="Proteomes" id="UP000825729">
    <property type="component" value="Unassembled WGS sequence"/>
</dbReference>
<comment type="caution">
    <text evidence="1">The sequence shown here is derived from an EMBL/GenBank/DDBJ whole genome shotgun (WGS) entry which is preliminary data.</text>
</comment>
<keyword evidence="2" id="KW-1185">Reference proteome</keyword>
<sequence>MAYTGRTAVGSCQISAGNGIEDLNTKWTKTKAEVRRSKSLDCFWFVVSRQSSLLPWHYGRLAGRRERERKSESISGKRLDAPVQTLGATPGRNFATEFYFIYTMFHALKLKLKNGVPVMHPIASSIICEWGAMSAEAEVTRAKRIRKRVTVEGAEGCQPLLHISIVQICGYGRILFRPVSLLFLRRHLSHRLENLESEGDVDVLEIPLKQPSLALARISNLAVQSNGGDGVVREPSYSRKMEKSALPCRGRQLDYKTGLNIGK</sequence>
<proteinExistence type="predicted"/>
<dbReference type="EMBL" id="JAINDJ010000003">
    <property type="protein sequence ID" value="KAG9453216.1"/>
    <property type="molecule type" value="Genomic_DNA"/>
</dbReference>
<name>A0AAV7EXL4_ARIFI</name>
<reference evidence="1 2" key="1">
    <citation type="submission" date="2021-07" db="EMBL/GenBank/DDBJ databases">
        <title>The Aristolochia fimbriata genome: insights into angiosperm evolution, floral development and chemical biosynthesis.</title>
        <authorList>
            <person name="Jiao Y."/>
        </authorList>
    </citation>
    <scope>NUCLEOTIDE SEQUENCE [LARGE SCALE GENOMIC DNA]</scope>
    <source>
        <strain evidence="1">IBCAS-2021</strain>
        <tissue evidence="1">Leaf</tissue>
    </source>
</reference>
<evidence type="ECO:0000313" key="1">
    <source>
        <dbReference type="EMBL" id="KAG9453216.1"/>
    </source>
</evidence>